<feature type="domain" description="Exonuclease" evidence="6">
    <location>
        <begin position="30"/>
        <end position="215"/>
    </location>
</feature>
<name>A0A948WZY0_9GAMM</name>
<dbReference type="GO" id="GO:0005829">
    <property type="term" value="C:cytosol"/>
    <property type="evidence" value="ECO:0007669"/>
    <property type="project" value="TreeGrafter"/>
</dbReference>
<feature type="site" description="Important for substrate binding and specificity" evidence="5">
    <location>
        <position position="41"/>
    </location>
</feature>
<dbReference type="Proteomes" id="UP000733611">
    <property type="component" value="Unassembled WGS sequence"/>
</dbReference>
<dbReference type="PANTHER" id="PTHR30231">
    <property type="entry name" value="DNA POLYMERASE III SUBUNIT EPSILON"/>
    <property type="match status" value="1"/>
</dbReference>
<dbReference type="InterPro" id="IPR036397">
    <property type="entry name" value="RNaseH_sf"/>
</dbReference>
<accession>A0A948WZY0</accession>
<dbReference type="SMART" id="SM00479">
    <property type="entry name" value="EXOIII"/>
    <property type="match status" value="1"/>
</dbReference>
<evidence type="ECO:0000256" key="1">
    <source>
        <dbReference type="ARBA" id="ARBA00022694"/>
    </source>
</evidence>
<organism evidence="7 8">
    <name type="scientific">Candidatus Anaerobiospirillum pullicola</name>
    <dbReference type="NCBI Taxonomy" id="2838451"/>
    <lineage>
        <taxon>Bacteria</taxon>
        <taxon>Pseudomonadati</taxon>
        <taxon>Pseudomonadota</taxon>
        <taxon>Gammaproteobacteria</taxon>
        <taxon>Aeromonadales</taxon>
        <taxon>Succinivibrionaceae</taxon>
        <taxon>Anaerobiospirillum</taxon>
    </lineage>
</organism>
<dbReference type="EMBL" id="JAHLFE010000211">
    <property type="protein sequence ID" value="MBU3845233.1"/>
    <property type="molecule type" value="Genomic_DNA"/>
</dbReference>
<keyword evidence="5" id="KW-0460">Magnesium</keyword>
<gene>
    <name evidence="5" type="primary">rnt</name>
    <name evidence="7" type="ORF">H9847_10305</name>
</gene>
<proteinExistence type="inferred from homology"/>
<evidence type="ECO:0000313" key="7">
    <source>
        <dbReference type="EMBL" id="MBU3845233.1"/>
    </source>
</evidence>
<comment type="cofactor">
    <cofactor evidence="5">
        <name>Mg(2+)</name>
        <dbReference type="ChEBI" id="CHEBI:18420"/>
    </cofactor>
    <text evidence="5">Binds two Mg(2+) per subunit. The active form of the enzyme binds two Mg(2+) ions in its active site. The first Mg(2+) forms only one salt bridge with the protein.</text>
</comment>
<dbReference type="GO" id="GO:0008408">
    <property type="term" value="F:3'-5' exonuclease activity"/>
    <property type="evidence" value="ECO:0007669"/>
    <property type="project" value="TreeGrafter"/>
</dbReference>
<dbReference type="InterPro" id="IPR012337">
    <property type="entry name" value="RNaseH-like_sf"/>
</dbReference>
<feature type="binding site" evidence="5">
    <location>
        <position position="35"/>
    </location>
    <ligand>
        <name>Mg(2+)</name>
        <dbReference type="ChEBI" id="CHEBI:18420"/>
        <label>1</label>
        <note>catalytic</note>
    </ligand>
</feature>
<feature type="binding site" evidence="5">
    <location>
        <position position="198"/>
    </location>
    <ligand>
        <name>Mg(2+)</name>
        <dbReference type="ChEBI" id="CHEBI:18420"/>
        <label>2</label>
        <note>catalytic</note>
    </ligand>
</feature>
<dbReference type="PANTHER" id="PTHR30231:SF2">
    <property type="entry name" value="RIBONUCLEASE T"/>
    <property type="match status" value="1"/>
</dbReference>
<dbReference type="EC" id="3.1.13.-" evidence="5"/>
<comment type="caution">
    <text evidence="7">The sequence shown here is derived from an EMBL/GenBank/DDBJ whole genome shotgun (WGS) entry which is preliminary data.</text>
</comment>
<reference evidence="7" key="2">
    <citation type="submission" date="2021-04" db="EMBL/GenBank/DDBJ databases">
        <authorList>
            <person name="Gilroy R."/>
        </authorList>
    </citation>
    <scope>NUCLEOTIDE SEQUENCE</scope>
    <source>
        <strain evidence="7">378</strain>
    </source>
</reference>
<dbReference type="GO" id="GO:0008033">
    <property type="term" value="P:tRNA processing"/>
    <property type="evidence" value="ECO:0007669"/>
    <property type="project" value="UniProtKB-KW"/>
</dbReference>
<reference evidence="7" key="1">
    <citation type="journal article" date="2021" name="PeerJ">
        <title>Extensive microbial diversity within the chicken gut microbiome revealed by metagenomics and culture.</title>
        <authorList>
            <person name="Gilroy R."/>
            <person name="Ravi A."/>
            <person name="Getino M."/>
            <person name="Pursley I."/>
            <person name="Horton D.L."/>
            <person name="Alikhan N.F."/>
            <person name="Baker D."/>
            <person name="Gharbi K."/>
            <person name="Hall N."/>
            <person name="Watson M."/>
            <person name="Adriaenssens E.M."/>
            <person name="Foster-Nyarko E."/>
            <person name="Jarju S."/>
            <person name="Secka A."/>
            <person name="Antonio M."/>
            <person name="Oren A."/>
            <person name="Chaudhuri R.R."/>
            <person name="La Ragione R."/>
            <person name="Hildebrand F."/>
            <person name="Pallen M.J."/>
        </authorList>
    </citation>
    <scope>NUCLEOTIDE SEQUENCE</scope>
    <source>
        <strain evidence="7">378</strain>
    </source>
</reference>
<feature type="binding site" evidence="5">
    <location>
        <position position="35"/>
    </location>
    <ligand>
        <name>Mg(2+)</name>
        <dbReference type="ChEBI" id="CHEBI:18420"/>
        <label>2</label>
        <note>catalytic</note>
    </ligand>
</feature>
<dbReference type="GO" id="GO:0003676">
    <property type="term" value="F:nucleic acid binding"/>
    <property type="evidence" value="ECO:0007669"/>
    <property type="project" value="InterPro"/>
</dbReference>
<evidence type="ECO:0000313" key="8">
    <source>
        <dbReference type="Proteomes" id="UP000733611"/>
    </source>
</evidence>
<dbReference type="GO" id="GO:0045004">
    <property type="term" value="P:DNA replication proofreading"/>
    <property type="evidence" value="ECO:0007669"/>
    <property type="project" value="TreeGrafter"/>
</dbReference>
<evidence type="ECO:0000256" key="2">
    <source>
        <dbReference type="ARBA" id="ARBA00022722"/>
    </source>
</evidence>
<evidence type="ECO:0000256" key="3">
    <source>
        <dbReference type="ARBA" id="ARBA00022801"/>
    </source>
</evidence>
<dbReference type="Gene3D" id="3.30.420.10">
    <property type="entry name" value="Ribonuclease H-like superfamily/Ribonuclease H"/>
    <property type="match status" value="1"/>
</dbReference>
<keyword evidence="1 5" id="KW-0819">tRNA processing</keyword>
<comment type="subunit">
    <text evidence="5">Homodimer.</text>
</comment>
<keyword evidence="5" id="KW-0479">Metal-binding</keyword>
<keyword evidence="3 5" id="KW-0378">Hydrolase</keyword>
<feature type="binding site" evidence="5">
    <location>
        <position position="37"/>
    </location>
    <ligand>
        <name>Mg(2+)</name>
        <dbReference type="ChEBI" id="CHEBI:18420"/>
        <label>2</label>
        <note>catalytic</note>
    </ligand>
</feature>
<feature type="site" description="Important for substrate binding and specificity" evidence="5">
    <location>
        <position position="89"/>
    </location>
</feature>
<keyword evidence="2 5" id="KW-0540">Nuclease</keyword>
<dbReference type="HAMAP" id="MF_00157">
    <property type="entry name" value="RNase_T"/>
    <property type="match status" value="1"/>
</dbReference>
<dbReference type="SUPFAM" id="SSF53098">
    <property type="entry name" value="Ribonuclease H-like"/>
    <property type="match status" value="1"/>
</dbReference>
<comment type="similarity">
    <text evidence="5">Belongs to the RNase T family.</text>
</comment>
<dbReference type="GO" id="GO:0000287">
    <property type="term" value="F:magnesium ion binding"/>
    <property type="evidence" value="ECO:0007669"/>
    <property type="project" value="UniProtKB-UniRule"/>
</dbReference>
<feature type="site" description="Important for substrate binding and specificity" evidence="5">
    <location>
        <position position="136"/>
    </location>
</feature>
<feature type="binding site" evidence="5">
    <location>
        <position position="193"/>
    </location>
    <ligand>
        <name>Mg(2+)</name>
        <dbReference type="ChEBI" id="CHEBI:18420"/>
        <label>2</label>
        <note>catalytic</note>
    </ligand>
</feature>
<dbReference type="InterPro" id="IPR013520">
    <property type="entry name" value="Ribonucl_H"/>
</dbReference>
<feature type="site" description="Important for substrate binding and specificity" evidence="5">
    <location>
        <position position="158"/>
    </location>
</feature>
<feature type="active site" description="Proton donor/acceptor" evidence="5">
    <location>
        <position position="193"/>
    </location>
</feature>
<dbReference type="AlphaFoldDB" id="A0A948WZY0"/>
<evidence type="ECO:0000256" key="4">
    <source>
        <dbReference type="ARBA" id="ARBA00022839"/>
    </source>
</evidence>
<dbReference type="GO" id="GO:0016896">
    <property type="term" value="F:RNA exonuclease activity, producing 5'-phosphomonoesters"/>
    <property type="evidence" value="ECO:0007669"/>
    <property type="project" value="UniProtKB-UniRule"/>
</dbReference>
<dbReference type="InterPro" id="IPR005987">
    <property type="entry name" value="RNase_T"/>
</dbReference>
<keyword evidence="4 5" id="KW-0269">Exonuclease</keyword>
<evidence type="ECO:0000259" key="6">
    <source>
        <dbReference type="SMART" id="SM00479"/>
    </source>
</evidence>
<protein>
    <recommendedName>
        <fullName evidence="5">Ribonuclease T</fullName>
        <ecNumber evidence="5">3.1.13.-</ecNumber>
    </recommendedName>
    <alternativeName>
        <fullName evidence="5">Exoribonuclease T</fullName>
        <shortName evidence="5">RNase T</shortName>
    </alternativeName>
</protein>
<evidence type="ECO:0000256" key="5">
    <source>
        <dbReference type="HAMAP-Rule" id="MF_00157"/>
    </source>
</evidence>
<comment type="function">
    <text evidence="5">Trims short 3' overhangs of a variety of RNA species, leaving a one or two nucleotide 3' overhang. Responsible for the end-turnover of tRNA: specifically removes the terminal AMP residue from uncharged tRNA (tRNA-C-C-A). Also appears to be involved in tRNA biosynthesis.</text>
</comment>
<sequence length="221" mass="24907">MENNLINIEHLNPPATNPPYLIKERFRTFLPVIVDVETGGFNPYTDALLEVCMITVQINNQGLMEPKDRYSVNLRPFEGSTLVRINVDFIGVDPFDPKRNAKDEGQAMRPLFKEIAREVKEQACTKAILVGHNGSFDLGFINAVANRLKYKRNPFHPFSVIDTASLGALVYGQTVLSRACHSAGMTFDEEHAHSAQYDTQQECELFCRMYNSFTKFAGLPS</sequence>
<dbReference type="Pfam" id="PF00929">
    <property type="entry name" value="RNase_T"/>
    <property type="match status" value="1"/>
</dbReference>